<reference evidence="1 2" key="1">
    <citation type="submission" date="2016-10" db="EMBL/GenBank/DDBJ databases">
        <authorList>
            <person name="de Groot N.N."/>
        </authorList>
    </citation>
    <scope>NUCLEOTIDE SEQUENCE [LARGE SCALE GENOMIC DNA]</scope>
    <source>
        <strain evidence="1">MBHS1</strain>
    </source>
</reference>
<dbReference type="Proteomes" id="UP000236724">
    <property type="component" value="Unassembled WGS sequence"/>
</dbReference>
<accession>A0A1H6F246</accession>
<sequence>MGLNTNGALKVNFITCYQVDNSMDKIRKAPIWSKEDYLIERDLKRKNR</sequence>
<keyword evidence="2" id="KW-1185">Reference proteome</keyword>
<organism evidence="1 2">
    <name type="scientific">Candidatus Venteria ishoeyi</name>
    <dbReference type="NCBI Taxonomy" id="1899563"/>
    <lineage>
        <taxon>Bacteria</taxon>
        <taxon>Pseudomonadati</taxon>
        <taxon>Pseudomonadota</taxon>
        <taxon>Gammaproteobacteria</taxon>
        <taxon>Thiotrichales</taxon>
        <taxon>Thiotrichaceae</taxon>
        <taxon>Venteria</taxon>
    </lineage>
</organism>
<protein>
    <submittedName>
        <fullName evidence="1">Uncharacterized protein</fullName>
    </submittedName>
</protein>
<evidence type="ECO:0000313" key="1">
    <source>
        <dbReference type="EMBL" id="SEH04228.1"/>
    </source>
</evidence>
<name>A0A1H6F246_9GAMM</name>
<evidence type="ECO:0000313" key="2">
    <source>
        <dbReference type="Proteomes" id="UP000236724"/>
    </source>
</evidence>
<gene>
    <name evidence="1" type="ORF">MBHS_00073</name>
</gene>
<dbReference type="EMBL" id="FMSV02000025">
    <property type="protein sequence ID" value="SEH04228.1"/>
    <property type="molecule type" value="Genomic_DNA"/>
</dbReference>
<dbReference type="RefSeq" id="WP_177428089.1">
    <property type="nucleotide sequence ID" value="NZ_FMSV02000025.1"/>
</dbReference>
<dbReference type="AlphaFoldDB" id="A0A1H6F246"/>
<proteinExistence type="predicted"/>